<reference evidence="1" key="1">
    <citation type="submission" date="2018-02" db="EMBL/GenBank/DDBJ databases">
        <title>Rhizophora mucronata_Transcriptome.</title>
        <authorList>
            <person name="Meera S.P."/>
            <person name="Sreeshan A."/>
            <person name="Augustine A."/>
        </authorList>
    </citation>
    <scope>NUCLEOTIDE SEQUENCE</scope>
    <source>
        <tissue evidence="1">Leaf</tissue>
    </source>
</reference>
<dbReference type="EMBL" id="GGEC01061702">
    <property type="protein sequence ID" value="MBX42186.1"/>
    <property type="molecule type" value="Transcribed_RNA"/>
</dbReference>
<organism evidence="1">
    <name type="scientific">Rhizophora mucronata</name>
    <name type="common">Asiatic mangrove</name>
    <dbReference type="NCBI Taxonomy" id="61149"/>
    <lineage>
        <taxon>Eukaryota</taxon>
        <taxon>Viridiplantae</taxon>
        <taxon>Streptophyta</taxon>
        <taxon>Embryophyta</taxon>
        <taxon>Tracheophyta</taxon>
        <taxon>Spermatophyta</taxon>
        <taxon>Magnoliopsida</taxon>
        <taxon>eudicotyledons</taxon>
        <taxon>Gunneridae</taxon>
        <taxon>Pentapetalae</taxon>
        <taxon>rosids</taxon>
        <taxon>fabids</taxon>
        <taxon>Malpighiales</taxon>
        <taxon>Rhizophoraceae</taxon>
        <taxon>Rhizophora</taxon>
    </lineage>
</organism>
<evidence type="ECO:0000313" key="1">
    <source>
        <dbReference type="EMBL" id="MBX42186.1"/>
    </source>
</evidence>
<proteinExistence type="predicted"/>
<protein>
    <submittedName>
        <fullName evidence="1">Uncharacterized protein</fullName>
    </submittedName>
</protein>
<accession>A0A2P2NI78</accession>
<name>A0A2P2NI78_RHIMU</name>
<sequence length="26" mass="2877">MLQRLIPCRGLQNLGSMHVNGLALEI</sequence>
<dbReference type="AlphaFoldDB" id="A0A2P2NI78"/>